<evidence type="ECO:0000256" key="13">
    <source>
        <dbReference type="ARBA" id="ARBA00047545"/>
    </source>
</evidence>
<evidence type="ECO:0000313" key="20">
    <source>
        <dbReference type="Proteomes" id="UP001151518"/>
    </source>
</evidence>
<dbReference type="InterPro" id="IPR044437">
    <property type="entry name" value="SETD2/Set2_SET"/>
</dbReference>
<dbReference type="PROSITE" id="PS50280">
    <property type="entry name" value="SET"/>
    <property type="match status" value="1"/>
</dbReference>
<feature type="compositionally biased region" description="Polar residues" evidence="14">
    <location>
        <begin position="585"/>
        <end position="604"/>
    </location>
</feature>
<dbReference type="Gene3D" id="1.20.930.10">
    <property type="entry name" value="Conserved domain common to transcription factors TFIIS, elongin A, CRSP70"/>
    <property type="match status" value="1"/>
</dbReference>
<dbReference type="InterPro" id="IPR035441">
    <property type="entry name" value="TFIIS/LEDGF_dom_sf"/>
</dbReference>
<dbReference type="GO" id="GO:0005634">
    <property type="term" value="C:nucleus"/>
    <property type="evidence" value="ECO:0007669"/>
    <property type="project" value="UniProtKB-SubCell"/>
</dbReference>
<dbReference type="SMART" id="SM00508">
    <property type="entry name" value="PostSET"/>
    <property type="match status" value="1"/>
</dbReference>
<dbReference type="Pfam" id="PF08236">
    <property type="entry name" value="SRI"/>
    <property type="match status" value="1"/>
</dbReference>
<evidence type="ECO:0000256" key="7">
    <source>
        <dbReference type="ARBA" id="ARBA00022679"/>
    </source>
</evidence>
<dbReference type="InterPro" id="IPR006560">
    <property type="entry name" value="AWS_dom"/>
</dbReference>
<feature type="region of interest" description="Disordered" evidence="14">
    <location>
        <begin position="353"/>
        <end position="404"/>
    </location>
</feature>
<dbReference type="InterPro" id="IPR038190">
    <property type="entry name" value="SRI_sf"/>
</dbReference>
<dbReference type="SMART" id="SM00570">
    <property type="entry name" value="AWS"/>
    <property type="match status" value="1"/>
</dbReference>
<dbReference type="PROSITE" id="PS01159">
    <property type="entry name" value="WW_DOMAIN_1"/>
    <property type="match status" value="1"/>
</dbReference>
<dbReference type="Proteomes" id="UP001151518">
    <property type="component" value="Unassembled WGS sequence"/>
</dbReference>
<evidence type="ECO:0000259" key="18">
    <source>
        <dbReference type="PROSITE" id="PS51215"/>
    </source>
</evidence>
<keyword evidence="5" id="KW-0158">Chromosome</keyword>
<keyword evidence="7" id="KW-0808">Transferase</keyword>
<evidence type="ECO:0000259" key="15">
    <source>
        <dbReference type="PROSITE" id="PS50020"/>
    </source>
</evidence>
<feature type="compositionally biased region" description="Polar residues" evidence="14">
    <location>
        <begin position="14"/>
        <end position="32"/>
    </location>
</feature>
<dbReference type="CDD" id="cd00201">
    <property type="entry name" value="WW"/>
    <property type="match status" value="1"/>
</dbReference>
<dbReference type="EMBL" id="JANBTW010000086">
    <property type="protein sequence ID" value="KAJ2672258.1"/>
    <property type="molecule type" value="Genomic_DNA"/>
</dbReference>
<accession>A0A9W8G509</accession>
<dbReference type="GO" id="GO:0140955">
    <property type="term" value="F:histone H3K36 trimethyltransferase activity"/>
    <property type="evidence" value="ECO:0007669"/>
    <property type="project" value="UniProtKB-EC"/>
</dbReference>
<evidence type="ECO:0000259" key="17">
    <source>
        <dbReference type="PROSITE" id="PS50868"/>
    </source>
</evidence>
<dbReference type="CDD" id="cd19172">
    <property type="entry name" value="SET_SETD2"/>
    <property type="match status" value="1"/>
</dbReference>
<evidence type="ECO:0000256" key="1">
    <source>
        <dbReference type="ARBA" id="ARBA00003901"/>
    </source>
</evidence>
<evidence type="ECO:0000256" key="5">
    <source>
        <dbReference type="ARBA" id="ARBA00022454"/>
    </source>
</evidence>
<comment type="caution">
    <text evidence="19">The sequence shown here is derived from an EMBL/GenBank/DDBJ whole genome shotgun (WGS) entry which is preliminary data.</text>
</comment>
<feature type="compositionally biased region" description="Polar residues" evidence="14">
    <location>
        <begin position="968"/>
        <end position="984"/>
    </location>
</feature>
<feature type="compositionally biased region" description="Polar residues" evidence="14">
    <location>
        <begin position="1049"/>
        <end position="1060"/>
    </location>
</feature>
<dbReference type="InterPro" id="IPR036020">
    <property type="entry name" value="WW_dom_sf"/>
</dbReference>
<dbReference type="SMART" id="SM00456">
    <property type="entry name" value="WW"/>
    <property type="match status" value="1"/>
</dbReference>
<comment type="function">
    <text evidence="1">Histone methyltransferase that trimethylates histone H3 'Lys-36' forming H3K36me3. Involved in transcription elongation as well as in transcription repression.</text>
</comment>
<organism evidence="19 20">
    <name type="scientific">Coemansia spiralis</name>
    <dbReference type="NCBI Taxonomy" id="417178"/>
    <lineage>
        <taxon>Eukaryota</taxon>
        <taxon>Fungi</taxon>
        <taxon>Fungi incertae sedis</taxon>
        <taxon>Zoopagomycota</taxon>
        <taxon>Kickxellomycotina</taxon>
        <taxon>Kickxellomycetes</taxon>
        <taxon>Kickxellales</taxon>
        <taxon>Kickxellaceae</taxon>
        <taxon>Coemansia</taxon>
    </lineage>
</organism>
<feature type="domain" description="AWS" evidence="18">
    <location>
        <begin position="123"/>
        <end position="178"/>
    </location>
</feature>
<dbReference type="InterPro" id="IPR001202">
    <property type="entry name" value="WW_dom"/>
</dbReference>
<feature type="compositionally biased region" description="Polar residues" evidence="14">
    <location>
        <begin position="1012"/>
        <end position="1033"/>
    </location>
</feature>
<evidence type="ECO:0000256" key="4">
    <source>
        <dbReference type="ARBA" id="ARBA00012178"/>
    </source>
</evidence>
<dbReference type="PROSITE" id="PS50020">
    <property type="entry name" value="WW_DOMAIN_2"/>
    <property type="match status" value="1"/>
</dbReference>
<dbReference type="Gene3D" id="2.170.270.10">
    <property type="entry name" value="SET domain"/>
    <property type="match status" value="1"/>
</dbReference>
<proteinExistence type="predicted"/>
<dbReference type="SUPFAM" id="SSF82199">
    <property type="entry name" value="SET domain"/>
    <property type="match status" value="1"/>
</dbReference>
<name>A0A9W8G509_9FUNG</name>
<keyword evidence="6" id="KW-0489">Methyltransferase</keyword>
<feature type="compositionally biased region" description="Polar residues" evidence="14">
    <location>
        <begin position="565"/>
        <end position="576"/>
    </location>
</feature>
<reference evidence="19" key="1">
    <citation type="submission" date="2022-07" db="EMBL/GenBank/DDBJ databases">
        <title>Phylogenomic reconstructions and comparative analyses of Kickxellomycotina fungi.</title>
        <authorList>
            <person name="Reynolds N.K."/>
            <person name="Stajich J.E."/>
            <person name="Barry K."/>
            <person name="Grigoriev I.V."/>
            <person name="Crous P."/>
            <person name="Smith M.E."/>
        </authorList>
    </citation>
    <scope>NUCLEOTIDE SEQUENCE</scope>
    <source>
        <strain evidence="19">NRRL 3115</strain>
    </source>
</reference>
<evidence type="ECO:0000256" key="14">
    <source>
        <dbReference type="SAM" id="MobiDB-lite"/>
    </source>
</evidence>
<dbReference type="OrthoDB" id="422362at2759"/>
<dbReference type="GO" id="GO:0032259">
    <property type="term" value="P:methylation"/>
    <property type="evidence" value="ECO:0007669"/>
    <property type="project" value="UniProtKB-KW"/>
</dbReference>
<feature type="compositionally biased region" description="Polar residues" evidence="14">
    <location>
        <begin position="616"/>
        <end position="634"/>
    </location>
</feature>
<feature type="region of interest" description="Disordered" evidence="14">
    <location>
        <begin position="811"/>
        <end position="847"/>
    </location>
</feature>
<evidence type="ECO:0000256" key="3">
    <source>
        <dbReference type="ARBA" id="ARBA00004286"/>
    </source>
</evidence>
<feature type="domain" description="WW" evidence="15">
    <location>
        <begin position="847"/>
        <end position="880"/>
    </location>
</feature>
<dbReference type="Pfam" id="PF17907">
    <property type="entry name" value="AWS"/>
    <property type="match status" value="1"/>
</dbReference>
<dbReference type="PANTHER" id="PTHR46711">
    <property type="entry name" value="HISTONE-LYSINE N-METHYLTRANSFERASE SETD2"/>
    <property type="match status" value="1"/>
</dbReference>
<sequence>MELVRNANDGSKLFVTSSTQPNNKTQTPQPMHSDQRTPSPEPSTEPPVHGSTSVYLQRDSSAMTTRPPSLHGQIISDSFVNGKDDSDKLELGGVDMTARAVESFESIDKNIFIRTSSDSGKFEESLPCHCHYNPETDSREQACGESSDCINRLVQMECNPLTCPCGSYCLNRRFQKRQYAKVRIIDAGRKGYGMQALEDLDTGSFVMEYMGEVVTAAEFRKRARVYQSEGIQHHYFMSIGNGKIIDATRKGCIARFINHSCGPNCVLQKWMVGGAIRMGIFVERPIKRGEEITFDYKFERMSDSEPQPCYCGSPECKGIIGVTKERSKKAVQDVGSGEDADEDVAGFIDEEIEDSTVTRHQRDDIRRRHAAVDDEEYSSGYGEGYSSSEGGDTDSDGDGVGGGYRRIRQRINSSKKKKGLTSPEQVLKFVQIMHRSARQTRIIEILIGKLMETTDKRLLKSLIGLQGAGILRSWLQDYENDDVMLIKILQCISHLPISTRNTIEESRLEEVVKHLCGYSDENVANIASDIAERWSSLKHVFKIPKKSRKESASTTPAPGTPAASCKQSPNRNNTATPPVFDQHTADASVSNNTGRDGRGSSTVAESDAPKQPRWRQYQSHRSANYSLSRMQSVSPARPYDASFPSETTEYASHVASDTGRGEGAGGWNRPRTGYRSRSPSVASHMNRPPARGPPYPGYRSRFGHHFNTPARSRSRSPSTLRRTASSYSRFSRFSGDDYLQSNRQYSSHYNSYGDGSSTHRDYVSHRTAQSPPLSSSTSYLRGRYSSWGGHVSHRPSSDDRSSSYNIDSRYERKSGYYEGDESGARPGSGSTMSKPALPESSSSSNSMRLASGWKTAYTNDGMAYYYHEVTKKTQWEPPLADTETQQVSSSAAPEPESYTNGSIYDRRGSLGLGEHRQQRQGQQYSHTGRQNTFAQVDGLGSRIQSSASSSQSAEAWAGAVSSGAPISTYGQGRGASSSVQSPSPTGDGKAHGVSKSKVDEIIERALRLGMQSSAQSTPGVNGLSSALSTQLVTPETDGEPTALINAQVKNTQQPTTLSGNSKPGNSRKVSSSSVSPSTALAPPAKREKLEKKATSELAAFVVRILSKYKDQLDHEQFKHEARKITKVLMEKERKAAGFDPHKLIELSQHKKTKIKQFVADYIARIAGRQSTAPMGADDEISFDNSSQYQHDPIASARTPPAPF</sequence>
<dbReference type="Pfam" id="PF00397">
    <property type="entry name" value="WW"/>
    <property type="match status" value="1"/>
</dbReference>
<evidence type="ECO:0000256" key="9">
    <source>
        <dbReference type="ARBA" id="ARBA00023015"/>
    </source>
</evidence>
<dbReference type="SUPFAM" id="SSF47676">
    <property type="entry name" value="Conserved domain common to transcription factors TFIIS, elongin A, CRSP70"/>
    <property type="match status" value="1"/>
</dbReference>
<comment type="catalytic activity">
    <reaction evidence="13">
        <text>L-lysyl(36)-[histone H3] + 3 S-adenosyl-L-methionine = N(6),N(6),N(6)-trimethyl-L-lysyl(36)-[histone H3] + 3 S-adenosyl-L-homocysteine + 3 H(+)</text>
        <dbReference type="Rhea" id="RHEA:60324"/>
        <dbReference type="Rhea" id="RHEA-COMP:9785"/>
        <dbReference type="Rhea" id="RHEA-COMP:15536"/>
        <dbReference type="ChEBI" id="CHEBI:15378"/>
        <dbReference type="ChEBI" id="CHEBI:29969"/>
        <dbReference type="ChEBI" id="CHEBI:57856"/>
        <dbReference type="ChEBI" id="CHEBI:59789"/>
        <dbReference type="ChEBI" id="CHEBI:61961"/>
        <dbReference type="EC" id="2.1.1.359"/>
    </reaction>
</comment>
<dbReference type="SMART" id="SM00317">
    <property type="entry name" value="SET"/>
    <property type="match status" value="1"/>
</dbReference>
<feature type="compositionally biased region" description="Polar residues" evidence="14">
    <location>
        <begin position="882"/>
        <end position="902"/>
    </location>
</feature>
<keyword evidence="10" id="KW-0804">Transcription</keyword>
<dbReference type="GO" id="GO:0006355">
    <property type="term" value="P:regulation of DNA-templated transcription"/>
    <property type="evidence" value="ECO:0007669"/>
    <property type="project" value="InterPro"/>
</dbReference>
<feature type="region of interest" description="Disordered" evidence="14">
    <location>
        <begin position="545"/>
        <end position="727"/>
    </location>
</feature>
<feature type="region of interest" description="Disordered" evidence="14">
    <location>
        <begin position="745"/>
        <end position="779"/>
    </location>
</feature>
<comment type="subcellular location">
    <subcellularLocation>
        <location evidence="3">Chromosome</location>
    </subcellularLocation>
    <subcellularLocation>
        <location evidence="2">Nucleus</location>
    </subcellularLocation>
</comment>
<feature type="region of interest" description="Disordered" evidence="14">
    <location>
        <begin position="787"/>
        <end position="806"/>
    </location>
</feature>
<dbReference type="GO" id="GO:0005694">
    <property type="term" value="C:chromosome"/>
    <property type="evidence" value="ECO:0007669"/>
    <property type="project" value="UniProtKB-SubCell"/>
</dbReference>
<dbReference type="InterPro" id="IPR017923">
    <property type="entry name" value="TFIIS_N"/>
</dbReference>
<dbReference type="PROSITE" id="PS51215">
    <property type="entry name" value="AWS"/>
    <property type="match status" value="1"/>
</dbReference>
<feature type="compositionally biased region" description="Polar residues" evidence="14">
    <location>
        <begin position="766"/>
        <end position="779"/>
    </location>
</feature>
<keyword evidence="8" id="KW-0949">S-adenosyl-L-methionine</keyword>
<dbReference type="Gene3D" id="1.10.1740.100">
    <property type="entry name" value="Set2, Rpb1 interacting domain"/>
    <property type="match status" value="1"/>
</dbReference>
<evidence type="ECO:0000259" key="16">
    <source>
        <dbReference type="PROSITE" id="PS50280"/>
    </source>
</evidence>
<evidence type="ECO:0000313" key="19">
    <source>
        <dbReference type="EMBL" id="KAJ2672258.1"/>
    </source>
</evidence>
<feature type="compositionally biased region" description="Low complexity" evidence="14">
    <location>
        <begin position="708"/>
        <end position="726"/>
    </location>
</feature>
<protein>
    <recommendedName>
        <fullName evidence="4">[histone H3]-lysine(36) N-trimethyltransferase</fullName>
        <ecNumber evidence="4">2.1.1.359</ecNumber>
    </recommendedName>
    <alternativeName>
        <fullName evidence="12">SET domain-containing protein 2</fullName>
    </alternativeName>
</protein>
<keyword evidence="11" id="KW-0539">Nucleus</keyword>
<dbReference type="InterPro" id="IPR013257">
    <property type="entry name" value="SRI"/>
</dbReference>
<feature type="domain" description="Post-SET" evidence="17">
    <location>
        <begin position="305"/>
        <end position="321"/>
    </location>
</feature>
<feature type="region of interest" description="Disordered" evidence="14">
    <location>
        <begin position="1049"/>
        <end position="1089"/>
    </location>
</feature>
<dbReference type="PANTHER" id="PTHR46711:SF1">
    <property type="entry name" value="HISTONE-LYSINE N-METHYLTRANSFERASE SETD2"/>
    <property type="match status" value="1"/>
</dbReference>
<dbReference type="InterPro" id="IPR003616">
    <property type="entry name" value="Post-SET_dom"/>
</dbReference>
<evidence type="ECO:0000256" key="6">
    <source>
        <dbReference type="ARBA" id="ARBA00022603"/>
    </source>
</evidence>
<feature type="compositionally biased region" description="Low complexity" evidence="14">
    <location>
        <begin position="1061"/>
        <end position="1077"/>
    </location>
</feature>
<feature type="region of interest" description="Disordered" evidence="14">
    <location>
        <begin position="1012"/>
        <end position="1037"/>
    </location>
</feature>
<evidence type="ECO:0000256" key="8">
    <source>
        <dbReference type="ARBA" id="ARBA00022691"/>
    </source>
</evidence>
<dbReference type="Pfam" id="PF08711">
    <property type="entry name" value="Med26"/>
    <property type="match status" value="1"/>
</dbReference>
<evidence type="ECO:0000256" key="2">
    <source>
        <dbReference type="ARBA" id="ARBA00004123"/>
    </source>
</evidence>
<feature type="region of interest" description="Disordered" evidence="14">
    <location>
        <begin position="876"/>
        <end position="908"/>
    </location>
</feature>
<feature type="compositionally biased region" description="Low complexity" evidence="14">
    <location>
        <begin position="378"/>
        <end position="390"/>
    </location>
</feature>
<keyword evidence="9" id="KW-0805">Transcription regulation</keyword>
<dbReference type="Pfam" id="PF00856">
    <property type="entry name" value="SET"/>
    <property type="match status" value="1"/>
</dbReference>
<feature type="region of interest" description="Disordered" evidence="14">
    <location>
        <begin position="1173"/>
        <end position="1203"/>
    </location>
</feature>
<evidence type="ECO:0000256" key="10">
    <source>
        <dbReference type="ARBA" id="ARBA00023163"/>
    </source>
</evidence>
<dbReference type="Gene3D" id="2.20.70.10">
    <property type="match status" value="1"/>
</dbReference>
<dbReference type="InterPro" id="IPR001214">
    <property type="entry name" value="SET_dom"/>
</dbReference>
<feature type="region of interest" description="Disordered" evidence="14">
    <location>
        <begin position="1"/>
        <end position="78"/>
    </location>
</feature>
<feature type="compositionally biased region" description="Basic and acidic residues" evidence="14">
    <location>
        <begin position="356"/>
        <end position="372"/>
    </location>
</feature>
<dbReference type="InterPro" id="IPR046341">
    <property type="entry name" value="SET_dom_sf"/>
</dbReference>
<dbReference type="SUPFAM" id="SSF51045">
    <property type="entry name" value="WW domain"/>
    <property type="match status" value="1"/>
</dbReference>
<feature type="domain" description="SET" evidence="16">
    <location>
        <begin position="180"/>
        <end position="297"/>
    </location>
</feature>
<gene>
    <name evidence="19" type="ORF">GGI25_005185</name>
</gene>
<dbReference type="AlphaFoldDB" id="A0A9W8G509"/>
<feature type="compositionally biased region" description="Low complexity" evidence="14">
    <location>
        <begin position="552"/>
        <end position="564"/>
    </location>
</feature>
<dbReference type="PROSITE" id="PS50868">
    <property type="entry name" value="POST_SET"/>
    <property type="match status" value="1"/>
</dbReference>
<feature type="region of interest" description="Disordered" evidence="14">
    <location>
        <begin position="968"/>
        <end position="996"/>
    </location>
</feature>
<evidence type="ECO:0000256" key="12">
    <source>
        <dbReference type="ARBA" id="ARBA00030091"/>
    </source>
</evidence>
<evidence type="ECO:0000256" key="11">
    <source>
        <dbReference type="ARBA" id="ARBA00023242"/>
    </source>
</evidence>
<feature type="compositionally biased region" description="Polar residues" evidence="14">
    <location>
        <begin position="745"/>
        <end position="756"/>
    </location>
</feature>
<dbReference type="EC" id="2.1.1.359" evidence="4"/>
<feature type="compositionally biased region" description="Polar residues" evidence="14">
    <location>
        <begin position="50"/>
        <end position="67"/>
    </location>
</feature>
<dbReference type="InterPro" id="IPR042294">
    <property type="entry name" value="SETD2_animal"/>
</dbReference>